<dbReference type="RefSeq" id="WP_321391548.1">
    <property type="nucleotide sequence ID" value="NZ_CP139487.1"/>
</dbReference>
<evidence type="ECO:0008006" key="4">
    <source>
        <dbReference type="Google" id="ProtNLM"/>
    </source>
</evidence>
<dbReference type="Proteomes" id="UP001324634">
    <property type="component" value="Chromosome"/>
</dbReference>
<dbReference type="EMBL" id="CP139487">
    <property type="protein sequence ID" value="WPU63914.1"/>
    <property type="molecule type" value="Genomic_DNA"/>
</dbReference>
<reference evidence="2 3" key="1">
    <citation type="submission" date="2023-11" db="EMBL/GenBank/DDBJ databases">
        <title>Peredibacter starrii A3.12.</title>
        <authorList>
            <person name="Mitchell R.J."/>
        </authorList>
    </citation>
    <scope>NUCLEOTIDE SEQUENCE [LARGE SCALE GENOMIC DNA]</scope>
    <source>
        <strain evidence="2 3">A3.12</strain>
    </source>
</reference>
<evidence type="ECO:0000313" key="3">
    <source>
        <dbReference type="Proteomes" id="UP001324634"/>
    </source>
</evidence>
<keyword evidence="1" id="KW-0732">Signal</keyword>
<keyword evidence="3" id="KW-1185">Reference proteome</keyword>
<feature type="chain" id="PRO_5043870071" description="Fimbrial protein" evidence="1">
    <location>
        <begin position="20"/>
        <end position="154"/>
    </location>
</feature>
<evidence type="ECO:0000313" key="2">
    <source>
        <dbReference type="EMBL" id="WPU63914.1"/>
    </source>
</evidence>
<sequence length="154" mass="16379">MKRTLLALTLATVTSTAFSATSADLLLKGVVAPILEVSIAHETLASNLPLDRQVNSEKVGTITEKSNSPTGYKIKARSAKGGKLVNAADQNSYVQYTLTYQGSNVPLNTSATEVYSTANIRGTNSKDLKISYNQPSNLSAGSYEDTVTFTIEAN</sequence>
<name>A0AAX4HKW9_9BACT</name>
<gene>
    <name evidence="2" type="ORF">SOO65_14560</name>
</gene>
<feature type="signal peptide" evidence="1">
    <location>
        <begin position="1"/>
        <end position="19"/>
    </location>
</feature>
<evidence type="ECO:0000256" key="1">
    <source>
        <dbReference type="SAM" id="SignalP"/>
    </source>
</evidence>
<dbReference type="KEGG" id="psti:SOO65_14560"/>
<proteinExistence type="predicted"/>
<accession>A0AAX4HKW9</accession>
<protein>
    <recommendedName>
        <fullName evidence="4">Fimbrial protein</fullName>
    </recommendedName>
</protein>
<dbReference type="AlphaFoldDB" id="A0AAX4HKW9"/>
<organism evidence="2 3">
    <name type="scientific">Peredibacter starrii</name>
    <dbReference type="NCBI Taxonomy" id="28202"/>
    <lineage>
        <taxon>Bacteria</taxon>
        <taxon>Pseudomonadati</taxon>
        <taxon>Bdellovibrionota</taxon>
        <taxon>Bacteriovoracia</taxon>
        <taxon>Bacteriovoracales</taxon>
        <taxon>Bacteriovoracaceae</taxon>
        <taxon>Peredibacter</taxon>
    </lineage>
</organism>